<name>X0ZDV5_9ZZZZ</name>
<dbReference type="EMBL" id="BART01006012">
    <property type="protein sequence ID" value="GAG56397.1"/>
    <property type="molecule type" value="Genomic_DNA"/>
</dbReference>
<dbReference type="AlphaFoldDB" id="X0ZDV5"/>
<protein>
    <submittedName>
        <fullName evidence="2">Uncharacterized protein</fullName>
    </submittedName>
</protein>
<keyword evidence="1" id="KW-0812">Transmembrane</keyword>
<accession>X0ZDV5</accession>
<keyword evidence="1" id="KW-1133">Transmembrane helix</keyword>
<organism evidence="2">
    <name type="scientific">marine sediment metagenome</name>
    <dbReference type="NCBI Taxonomy" id="412755"/>
    <lineage>
        <taxon>unclassified sequences</taxon>
        <taxon>metagenomes</taxon>
        <taxon>ecological metagenomes</taxon>
    </lineage>
</organism>
<gene>
    <name evidence="2" type="ORF">S01H4_13663</name>
</gene>
<comment type="caution">
    <text evidence="2">The sequence shown here is derived from an EMBL/GenBank/DDBJ whole genome shotgun (WGS) entry which is preliminary data.</text>
</comment>
<sequence>MLNKRFSIILGCIIITIFSSNSTYAVGALEWHVEVGDSNTFIYTEVYDSRSIYQDQIVLSEYSLNGQIEIFVTKGTLVSYTITQLMPFSETIYGTRTVNNNISIREEPIIGIVRKTMNNRTYWEGFSIDDPIYSLYQDSLIKTVRFVSLAGEAVPYFQKEITIWDLRTGWMISSSVKVYNADVTYYEVNLELLDREISNKIFNLPNNAIIGLVLFFGIIGILLITRFNHKKHR</sequence>
<reference evidence="2" key="1">
    <citation type="journal article" date="2014" name="Front. Microbiol.">
        <title>High frequency of phylogenetically diverse reductive dehalogenase-homologous genes in deep subseafloor sedimentary metagenomes.</title>
        <authorList>
            <person name="Kawai M."/>
            <person name="Futagami T."/>
            <person name="Toyoda A."/>
            <person name="Takaki Y."/>
            <person name="Nishi S."/>
            <person name="Hori S."/>
            <person name="Arai W."/>
            <person name="Tsubouchi T."/>
            <person name="Morono Y."/>
            <person name="Uchiyama I."/>
            <person name="Ito T."/>
            <person name="Fujiyama A."/>
            <person name="Inagaki F."/>
            <person name="Takami H."/>
        </authorList>
    </citation>
    <scope>NUCLEOTIDE SEQUENCE</scope>
    <source>
        <strain evidence="2">Expedition CK06-06</strain>
    </source>
</reference>
<feature type="transmembrane region" description="Helical" evidence="1">
    <location>
        <begin position="208"/>
        <end position="227"/>
    </location>
</feature>
<proteinExistence type="predicted"/>
<keyword evidence="1" id="KW-0472">Membrane</keyword>
<evidence type="ECO:0000256" key="1">
    <source>
        <dbReference type="SAM" id="Phobius"/>
    </source>
</evidence>
<evidence type="ECO:0000313" key="2">
    <source>
        <dbReference type="EMBL" id="GAG56397.1"/>
    </source>
</evidence>